<dbReference type="Proteomes" id="UP000439965">
    <property type="component" value="Unassembled WGS sequence"/>
</dbReference>
<proteinExistence type="predicted"/>
<protein>
    <submittedName>
        <fullName evidence="1">Uncharacterized protein</fullName>
    </submittedName>
</protein>
<dbReference type="RefSeq" id="WP_160805757.1">
    <property type="nucleotide sequence ID" value="NZ_WVTI01000002.1"/>
</dbReference>
<name>A0A6I4XCG7_ENTGA</name>
<sequence length="61" mass="7044">MSEVKVEVLNHVSGEELENMLNHYLGAGFNIQDSHVRWYQGTIEGVYVFAKYIAVEIEQEE</sequence>
<dbReference type="AlphaFoldDB" id="A0A6I4XCG7"/>
<reference evidence="1 2" key="1">
    <citation type="submission" date="2019-04" db="EMBL/GenBank/DDBJ databases">
        <title>Step-wise assembly of the neonatal virome modulated by breast feeding.</title>
        <authorList>
            <person name="Liang G."/>
            <person name="Bushman F."/>
        </authorList>
    </citation>
    <scope>NUCLEOTIDE SEQUENCE [LARGE SCALE GENOMIC DNA]</scope>
    <source>
        <strain evidence="1 2">E3404</strain>
    </source>
</reference>
<evidence type="ECO:0000313" key="1">
    <source>
        <dbReference type="EMBL" id="MXS25273.1"/>
    </source>
</evidence>
<organism evidence="1 2">
    <name type="scientific">Enterococcus gallinarum</name>
    <dbReference type="NCBI Taxonomy" id="1353"/>
    <lineage>
        <taxon>Bacteria</taxon>
        <taxon>Bacillati</taxon>
        <taxon>Bacillota</taxon>
        <taxon>Bacilli</taxon>
        <taxon>Lactobacillales</taxon>
        <taxon>Enterococcaceae</taxon>
        <taxon>Enterococcus</taxon>
    </lineage>
</organism>
<accession>A0A6I4XCG7</accession>
<dbReference type="EMBL" id="WVTI01000002">
    <property type="protein sequence ID" value="MXS25273.1"/>
    <property type="molecule type" value="Genomic_DNA"/>
</dbReference>
<gene>
    <name evidence="1" type="ORF">GTI89_04165</name>
</gene>
<evidence type="ECO:0000313" key="2">
    <source>
        <dbReference type="Proteomes" id="UP000439965"/>
    </source>
</evidence>
<comment type="caution">
    <text evidence="1">The sequence shown here is derived from an EMBL/GenBank/DDBJ whole genome shotgun (WGS) entry which is preliminary data.</text>
</comment>